<evidence type="ECO:0000313" key="3">
    <source>
        <dbReference type="EMBL" id="KAK2956188.1"/>
    </source>
</evidence>
<dbReference type="PANTHER" id="PTHR13382">
    <property type="entry name" value="MITOCHONDRIAL ATP SYNTHASE COUPLING FACTOR B"/>
    <property type="match status" value="1"/>
</dbReference>
<sequence>MGCCSSTTASGDDITDPNQENSTEFTFGGLSSEICEHIFHYIDDLHTFASLLNVSKSWRQTIPTFFRRLNVLATPQLYITPISKSRPLLRRLTHLRQIYAVGTFFEDVVISSDSQSSNPLKNTVHHPKLPFGVLETLTAASCRSLRLLILICFPEMTDSDLRHITSDVHHSLCKLRLAYCMGISAAGVNQLVEAGGSDVDNRFTVLDIRGLPQTDETIARLVKGEDREPVPVEVKPEQILPQELEPAKEESQTALAYKRARDRLQDILKLNKEKSRGYYHMKTLPLQSFSTQNHLLSSSYLTCLLYCSPHLRILNVAGCSCIDSKFVQSIILECPNLRSLDLSYCKGINNPDDWVDALPTQVLDRTDANSLAPTILHSSLAKLRSLRLDGLDESITDTVIRRICVHCPRLRFLSIAHCSRAVSDISLVEIGFRLKKLLAIDLRGCMNISDVGLLSLSPTLRIEEKITLDINPDEDPFSVPDDVEFAFGPGGKPGVASVEGSADAVPDEPESSTRLKVVLLDRGGANITGAALLKFAKRCTQLVYMSFSMVGKISHAETQLVLKELQKKRDVLVTPATRLVTETCIPFSVFSFAFEKAVTDECIFFDFWRDDEHLLSVEEELMHENRKVEKRTEERSTELKKLETRQDAVDGLLSDEAQTQAGLDAETKRIHERAAENALSQIIEEENERMEKLTNEVFDTVSKKMLEIDKAEFELRKKKATRTRTVAKTEAQSDDADDVFFDPYFWIRSKDDQMRGIPYHFDACVFGEVFQSQ</sequence>
<keyword evidence="4" id="KW-1185">Reference proteome</keyword>
<feature type="region of interest" description="Disordered" evidence="2">
    <location>
        <begin position="1"/>
        <end position="22"/>
    </location>
</feature>
<dbReference type="EMBL" id="JARBJD010000058">
    <property type="protein sequence ID" value="KAK2956188.1"/>
    <property type="molecule type" value="Genomic_DNA"/>
</dbReference>
<dbReference type="SUPFAM" id="SSF52047">
    <property type="entry name" value="RNI-like"/>
    <property type="match status" value="1"/>
</dbReference>
<evidence type="ECO:0000313" key="4">
    <source>
        <dbReference type="Proteomes" id="UP001281761"/>
    </source>
</evidence>
<dbReference type="InterPro" id="IPR050648">
    <property type="entry name" value="F-box_LRR-repeat"/>
</dbReference>
<name>A0ABQ9XXL6_9EUKA</name>
<evidence type="ECO:0000256" key="1">
    <source>
        <dbReference type="SAM" id="Coils"/>
    </source>
</evidence>
<evidence type="ECO:0000256" key="2">
    <source>
        <dbReference type="SAM" id="MobiDB-lite"/>
    </source>
</evidence>
<keyword evidence="1" id="KW-0175">Coiled coil</keyword>
<accession>A0ABQ9XXL6</accession>
<feature type="coiled-coil region" evidence="1">
    <location>
        <begin position="625"/>
        <end position="723"/>
    </location>
</feature>
<dbReference type="Proteomes" id="UP001281761">
    <property type="component" value="Unassembled WGS sequence"/>
</dbReference>
<gene>
    <name evidence="3" type="ORF">BLNAU_8752</name>
</gene>
<evidence type="ECO:0008006" key="5">
    <source>
        <dbReference type="Google" id="ProtNLM"/>
    </source>
</evidence>
<protein>
    <recommendedName>
        <fullName evidence="5">F-box domain-containing protein</fullName>
    </recommendedName>
</protein>
<organism evidence="3 4">
    <name type="scientific">Blattamonas nauphoetae</name>
    <dbReference type="NCBI Taxonomy" id="2049346"/>
    <lineage>
        <taxon>Eukaryota</taxon>
        <taxon>Metamonada</taxon>
        <taxon>Preaxostyla</taxon>
        <taxon>Oxymonadida</taxon>
        <taxon>Blattamonas</taxon>
    </lineage>
</organism>
<comment type="caution">
    <text evidence="3">The sequence shown here is derived from an EMBL/GenBank/DDBJ whole genome shotgun (WGS) entry which is preliminary data.</text>
</comment>
<proteinExistence type="predicted"/>
<dbReference type="InterPro" id="IPR006553">
    <property type="entry name" value="Leu-rich_rpt_Cys-con_subtyp"/>
</dbReference>
<dbReference type="Pfam" id="PF13516">
    <property type="entry name" value="LRR_6"/>
    <property type="match status" value="1"/>
</dbReference>
<dbReference type="SMART" id="SM00367">
    <property type="entry name" value="LRR_CC"/>
    <property type="match status" value="5"/>
</dbReference>
<dbReference type="Gene3D" id="3.80.10.10">
    <property type="entry name" value="Ribonuclease Inhibitor"/>
    <property type="match status" value="2"/>
</dbReference>
<dbReference type="InterPro" id="IPR001611">
    <property type="entry name" value="Leu-rich_rpt"/>
</dbReference>
<reference evidence="3 4" key="1">
    <citation type="journal article" date="2022" name="bioRxiv">
        <title>Genomics of Preaxostyla Flagellates Illuminates Evolutionary Transitions and the Path Towards Mitochondrial Loss.</title>
        <authorList>
            <person name="Novak L.V.F."/>
            <person name="Treitli S.C."/>
            <person name="Pyrih J."/>
            <person name="Halakuc P."/>
            <person name="Pipaliya S.V."/>
            <person name="Vacek V."/>
            <person name="Brzon O."/>
            <person name="Soukal P."/>
            <person name="Eme L."/>
            <person name="Dacks J.B."/>
            <person name="Karnkowska A."/>
            <person name="Elias M."/>
            <person name="Hampl V."/>
        </authorList>
    </citation>
    <scope>NUCLEOTIDE SEQUENCE [LARGE SCALE GENOMIC DNA]</scope>
    <source>
        <strain evidence="3">NAU3</strain>
        <tissue evidence="3">Gut</tissue>
    </source>
</reference>
<dbReference type="InterPro" id="IPR032675">
    <property type="entry name" value="LRR_dom_sf"/>
</dbReference>